<dbReference type="Proteomes" id="UP001183817">
    <property type="component" value="Unassembled WGS sequence"/>
</dbReference>
<evidence type="ECO:0000313" key="1">
    <source>
        <dbReference type="EMBL" id="MDR7359144.1"/>
    </source>
</evidence>
<dbReference type="EMBL" id="JAVDYI010000001">
    <property type="protein sequence ID" value="MDR7359144.1"/>
    <property type="molecule type" value="Genomic_DNA"/>
</dbReference>
<evidence type="ECO:0000313" key="2">
    <source>
        <dbReference type="Proteomes" id="UP001183817"/>
    </source>
</evidence>
<accession>A0ABU2BMF8</accession>
<proteinExistence type="predicted"/>
<protein>
    <submittedName>
        <fullName evidence="1">Uncharacterized protein</fullName>
    </submittedName>
</protein>
<gene>
    <name evidence="1" type="ORF">J2S64_002835</name>
</gene>
<reference evidence="1 2" key="1">
    <citation type="submission" date="2023-07" db="EMBL/GenBank/DDBJ databases">
        <title>Sequencing the genomes of 1000 actinobacteria strains.</title>
        <authorList>
            <person name="Klenk H.-P."/>
        </authorList>
    </citation>
    <scope>NUCLEOTIDE SEQUENCE [LARGE SCALE GENOMIC DNA]</scope>
    <source>
        <strain evidence="1 2">DSM 20167</strain>
    </source>
</reference>
<name>A0ABU2BMF8_9MICC</name>
<sequence>MFRPGFLFLPLPGTSVIYMFASRNNTCVQVKLPSAMLEGINHQARGDDTS</sequence>
<organism evidence="1 2">
    <name type="scientific">Paeniglutamicibacter sulfureus</name>
    <dbReference type="NCBI Taxonomy" id="43666"/>
    <lineage>
        <taxon>Bacteria</taxon>
        <taxon>Bacillati</taxon>
        <taxon>Actinomycetota</taxon>
        <taxon>Actinomycetes</taxon>
        <taxon>Micrococcales</taxon>
        <taxon>Micrococcaceae</taxon>
        <taxon>Paeniglutamicibacter</taxon>
    </lineage>
</organism>
<comment type="caution">
    <text evidence="1">The sequence shown here is derived from an EMBL/GenBank/DDBJ whole genome shotgun (WGS) entry which is preliminary data.</text>
</comment>
<keyword evidence="2" id="KW-1185">Reference proteome</keyword>